<sequence length="711" mass="74149">MPPLAAHDEPAGRASIAIVGLGPRGGSLIERLGVHLAALPAAPPLELHLIDDAQPGAGRIWRTDQTRELCMNTLADAVTLFTEPGSTVAGAVVPGPTLYEWCILAREQALGHGAPETVATAEIPSSRAATFAAYPARAGLAADYREELARLRPESHPSRALYGEYLSWFFERALAELPDSVSVVRHRARAIAVEHADGRERITLDRAKPATGDSVADQSITVDSVIAATGWLPRAASSSDAALADRVADRPELTWVRQGSPVEQDLSGVRPGERVIVRGLGMGFFDTVTLLTLGRGGRYEPAPEAPGGLRYVASGNEPVLHVTSRRGVPFRAKSRYNALPPQAEQRLLREVDWRQVPRPMNFDAVLWPRIVGDAFLAHAETLARVKPGALLAGGGAAPGDPDPADALAGIEAAIRAAIARAGNHTDVPALGDIVDAIAADVAPFIPASEDRLDLAGEIVPVHETFESPDAFDAWVARRVADDLREVDLGTDSAVKAGLWSVSSARGFAAQVGTLGGFDAESRSNGLALLTALGGMVGSGPPAFRNNELLALAAAGIVHFIGPEATLGVDERGFVASSRAVSGSEVTARALVDAWMQFHDARASEDPFTASLLDAGRARVFSIGSRSGATAATGGLDIDAATGRLIGADGTLDAAVHVAGIPVDDTLHGTVISPMPGTDPPMLRETDRVSASALAVALRAAAPRIHEGALSA</sequence>
<evidence type="ECO:0000313" key="3">
    <source>
        <dbReference type="Proteomes" id="UP000586095"/>
    </source>
</evidence>
<reference evidence="2 3" key="1">
    <citation type="submission" date="2020-07" db="EMBL/GenBank/DDBJ databases">
        <title>Sequencing the genomes of 1000 actinobacteria strains.</title>
        <authorList>
            <person name="Klenk H.-P."/>
        </authorList>
    </citation>
    <scope>NUCLEOTIDE SEQUENCE [LARGE SCALE GENOMIC DNA]</scope>
    <source>
        <strain evidence="2 3">DSM 17380</strain>
    </source>
</reference>
<keyword evidence="3" id="KW-1185">Reference proteome</keyword>
<organism evidence="2 3">
    <name type="scientific">Leucobacter aridicollis</name>
    <dbReference type="NCBI Taxonomy" id="283878"/>
    <lineage>
        <taxon>Bacteria</taxon>
        <taxon>Bacillati</taxon>
        <taxon>Actinomycetota</taxon>
        <taxon>Actinomycetes</taxon>
        <taxon>Micrococcales</taxon>
        <taxon>Microbacteriaceae</taxon>
        <taxon>Leucobacter</taxon>
    </lineage>
</organism>
<feature type="domain" description="FAD-dependent urate hydroxylase HpyO/Asp monooxygenase CreE-like FAD/NAD(P)-binding" evidence="1">
    <location>
        <begin position="17"/>
        <end position="215"/>
    </location>
</feature>
<dbReference type="Proteomes" id="UP000586095">
    <property type="component" value="Unassembled WGS sequence"/>
</dbReference>
<evidence type="ECO:0000259" key="1">
    <source>
        <dbReference type="Pfam" id="PF13454"/>
    </source>
</evidence>
<dbReference type="PANTHER" id="PTHR40254:SF1">
    <property type="entry name" value="BLR0577 PROTEIN"/>
    <property type="match status" value="1"/>
</dbReference>
<gene>
    <name evidence="2" type="ORF">BJ960_000103</name>
</gene>
<dbReference type="EMBL" id="JACCBD010000001">
    <property type="protein sequence ID" value="NYD25300.1"/>
    <property type="molecule type" value="Genomic_DNA"/>
</dbReference>
<evidence type="ECO:0000313" key="2">
    <source>
        <dbReference type="EMBL" id="NYD25300.1"/>
    </source>
</evidence>
<name>A0A852R8S9_9MICO</name>
<accession>A0A852R8S9</accession>
<dbReference type="RefSeq" id="WP_185985822.1">
    <property type="nucleotide sequence ID" value="NZ_BAAALZ010000003.1"/>
</dbReference>
<dbReference type="AlphaFoldDB" id="A0A852R8S9"/>
<protein>
    <submittedName>
        <fullName evidence="2">Putative NAD(P)/FAD-binding protein YdhS</fullName>
    </submittedName>
</protein>
<dbReference type="InterPro" id="IPR052189">
    <property type="entry name" value="L-asp_N-monooxygenase_NS-form"/>
</dbReference>
<proteinExistence type="predicted"/>
<dbReference type="Pfam" id="PF13454">
    <property type="entry name" value="NAD_binding_9"/>
    <property type="match status" value="1"/>
</dbReference>
<dbReference type="PANTHER" id="PTHR40254">
    <property type="entry name" value="BLR0577 PROTEIN"/>
    <property type="match status" value="1"/>
</dbReference>
<dbReference type="InterPro" id="IPR038732">
    <property type="entry name" value="HpyO/CreE_NAD-binding"/>
</dbReference>
<comment type="caution">
    <text evidence="2">The sequence shown here is derived from an EMBL/GenBank/DDBJ whole genome shotgun (WGS) entry which is preliminary data.</text>
</comment>